<organism evidence="4 5">
    <name type="scientific">Chitinophaga nivalis</name>
    <dbReference type="NCBI Taxonomy" id="2991709"/>
    <lineage>
        <taxon>Bacteria</taxon>
        <taxon>Pseudomonadati</taxon>
        <taxon>Bacteroidota</taxon>
        <taxon>Chitinophagia</taxon>
        <taxon>Chitinophagales</taxon>
        <taxon>Chitinophagaceae</taxon>
        <taxon>Chitinophaga</taxon>
    </lineage>
</organism>
<reference evidence="4 5" key="1">
    <citation type="submission" date="2022-10" db="EMBL/GenBank/DDBJ databases">
        <title>Chitinophaga nivalis PC15 sp. nov., isolated from Pyeongchang county, South Korea.</title>
        <authorList>
            <person name="Trinh H.N."/>
        </authorList>
    </citation>
    <scope>NUCLEOTIDE SEQUENCE [LARGE SCALE GENOMIC DNA]</scope>
    <source>
        <strain evidence="4 5">PC14</strain>
    </source>
</reference>
<dbReference type="SUPFAM" id="SSF53474">
    <property type="entry name" value="alpha/beta-Hydrolases"/>
    <property type="match status" value="1"/>
</dbReference>
<keyword evidence="1 2" id="KW-0732">Signal</keyword>
<feature type="signal peptide" evidence="2">
    <location>
        <begin position="1"/>
        <end position="20"/>
    </location>
</feature>
<feature type="domain" description="Phospholipase/carboxylesterase/thioesterase" evidence="3">
    <location>
        <begin position="53"/>
        <end position="248"/>
    </location>
</feature>
<dbReference type="InterPro" id="IPR050955">
    <property type="entry name" value="Plant_Biomass_Hydrol_Est"/>
</dbReference>
<protein>
    <submittedName>
        <fullName evidence="4">Alpha/beta hydrolase-fold protein</fullName>
    </submittedName>
</protein>
<dbReference type="PANTHER" id="PTHR43037:SF1">
    <property type="entry name" value="BLL1128 PROTEIN"/>
    <property type="match status" value="1"/>
</dbReference>
<evidence type="ECO:0000259" key="3">
    <source>
        <dbReference type="Pfam" id="PF02230"/>
    </source>
</evidence>
<comment type="caution">
    <text evidence="4">The sequence shown here is derived from an EMBL/GenBank/DDBJ whole genome shotgun (WGS) entry which is preliminary data.</text>
</comment>
<sequence length="265" mass="29530">MQILKLFLLVCLLWLTGTHAAAQDMSSYSRESFSRKGKTLQYRLLTPANYNIQQKYPLVIFLHGAGERGWDNNAQLLHGGELFLRDTIRERYPAFVLFPQCPGNETWAPMKMVRDSTGKVIRADFPLDVPAPAPTQLLTQLLDSLLATGKVDPKRVYIGGLSLGGMGTFYLITRYPRLFAAAFPICGAGNTDAAGDFAGKVPVWMFHGGADMTVPVEASRAYNIRLKALKAAPKYTEYPGVGHNSWDSAFVEPDLMRWIFSHKKK</sequence>
<dbReference type="EMBL" id="JAPDNS010000001">
    <property type="protein sequence ID" value="MCW3482898.1"/>
    <property type="molecule type" value="Genomic_DNA"/>
</dbReference>
<dbReference type="Gene3D" id="3.40.50.1820">
    <property type="entry name" value="alpha/beta hydrolase"/>
    <property type="match status" value="1"/>
</dbReference>
<dbReference type="InterPro" id="IPR003140">
    <property type="entry name" value="PLipase/COase/thioEstase"/>
</dbReference>
<evidence type="ECO:0000256" key="2">
    <source>
        <dbReference type="SAM" id="SignalP"/>
    </source>
</evidence>
<dbReference type="RefSeq" id="WP_264727697.1">
    <property type="nucleotide sequence ID" value="NZ_JAPDNR010000001.1"/>
</dbReference>
<dbReference type="Proteomes" id="UP001207742">
    <property type="component" value="Unassembled WGS sequence"/>
</dbReference>
<proteinExistence type="predicted"/>
<dbReference type="InterPro" id="IPR029058">
    <property type="entry name" value="AB_hydrolase_fold"/>
</dbReference>
<gene>
    <name evidence="4" type="ORF">OL497_03275</name>
</gene>
<evidence type="ECO:0000313" key="4">
    <source>
        <dbReference type="EMBL" id="MCW3482898.1"/>
    </source>
</evidence>
<keyword evidence="4" id="KW-0378">Hydrolase</keyword>
<dbReference type="GO" id="GO:0016787">
    <property type="term" value="F:hydrolase activity"/>
    <property type="evidence" value="ECO:0007669"/>
    <property type="project" value="UniProtKB-KW"/>
</dbReference>
<evidence type="ECO:0000256" key="1">
    <source>
        <dbReference type="ARBA" id="ARBA00022729"/>
    </source>
</evidence>
<evidence type="ECO:0000313" key="5">
    <source>
        <dbReference type="Proteomes" id="UP001207742"/>
    </source>
</evidence>
<name>A0ABT3IG12_9BACT</name>
<feature type="chain" id="PRO_5045606433" evidence="2">
    <location>
        <begin position="21"/>
        <end position="265"/>
    </location>
</feature>
<accession>A0ABT3IG12</accession>
<dbReference type="PANTHER" id="PTHR43037">
    <property type="entry name" value="UNNAMED PRODUCT-RELATED"/>
    <property type="match status" value="1"/>
</dbReference>
<dbReference type="Pfam" id="PF02230">
    <property type="entry name" value="Abhydrolase_2"/>
    <property type="match status" value="1"/>
</dbReference>
<keyword evidence="5" id="KW-1185">Reference proteome</keyword>